<keyword evidence="1" id="KW-0378">Hydrolase</keyword>
<dbReference type="InterPro" id="IPR008928">
    <property type="entry name" value="6-hairpin_glycosidase_sf"/>
</dbReference>
<organism evidence="1 2">
    <name type="scientific">Pullulanibacillus pueri</name>
    <dbReference type="NCBI Taxonomy" id="1437324"/>
    <lineage>
        <taxon>Bacteria</taxon>
        <taxon>Bacillati</taxon>
        <taxon>Bacillota</taxon>
        <taxon>Bacilli</taxon>
        <taxon>Bacillales</taxon>
        <taxon>Sporolactobacillaceae</taxon>
        <taxon>Pullulanibacillus</taxon>
    </lineage>
</organism>
<dbReference type="PIRSF" id="PIRSF028846">
    <property type="entry name" value="UCP028846"/>
    <property type="match status" value="1"/>
</dbReference>
<sequence>MKKQVIPDAMEEMIENIAHWNPRVSEYFRHCYSNTYLSTLEHQEDGTTFVITGDIPAMWLRDSAAQVRPYLPLAKANPEMANLIAGVIKKQVAFILKDPYANAFNKEANGHGHQEDLTAMTPGVWERKYEIDSLCYPIQLAYLFWRATGRTDHFTPEFLQAVTAIVELWRVEQDHETASTYRFERKTDVLSDTLSHHGKGSAVKRTGMTWSGFRPSDDACTFGYLVPSNAFATVVLGYLLTIDIIKTEPELLRKIEELKLDIETGIRHYGIYEHEIYGPIYAYETDGYGHFNLMDDANIPSLLSLPYLGFCSPEDTIYQNTRRFILSEENPYFFKGKFAEGIGSPHTPHHFIWPLALSMQGLTAQDTTEKYKLLDVLLQTDGGTQLMHESFDPNHPESYTRPWFSWANAMFCEFVMSLFELETKELLHQAKVSQQVPFKK</sequence>
<proteinExistence type="predicted"/>
<dbReference type="GO" id="GO:0005975">
    <property type="term" value="P:carbohydrate metabolic process"/>
    <property type="evidence" value="ECO:0007669"/>
    <property type="project" value="InterPro"/>
</dbReference>
<dbReference type="PANTHER" id="PTHR31047:SF0">
    <property type="entry name" value="MEIOTICALLY UP-REGULATED GENE 157 PROTEIN"/>
    <property type="match status" value="1"/>
</dbReference>
<name>A0A8J2ZV29_9BACL</name>
<reference evidence="1" key="2">
    <citation type="submission" date="2020-09" db="EMBL/GenBank/DDBJ databases">
        <authorList>
            <person name="Sun Q."/>
            <person name="Zhou Y."/>
        </authorList>
    </citation>
    <scope>NUCLEOTIDE SEQUENCE</scope>
    <source>
        <strain evidence="1">CGMCC 1.12777</strain>
    </source>
</reference>
<keyword evidence="2" id="KW-1185">Reference proteome</keyword>
<evidence type="ECO:0000313" key="2">
    <source>
        <dbReference type="Proteomes" id="UP000656813"/>
    </source>
</evidence>
<dbReference type="EMBL" id="BMFV01000008">
    <property type="protein sequence ID" value="GGH79306.1"/>
    <property type="molecule type" value="Genomic_DNA"/>
</dbReference>
<protein>
    <submittedName>
        <fullName evidence="1">Glycosyl hydrolase</fullName>
    </submittedName>
</protein>
<dbReference type="Gene3D" id="1.50.10.10">
    <property type="match status" value="1"/>
</dbReference>
<accession>A0A8J2ZV29</accession>
<dbReference type="AlphaFoldDB" id="A0A8J2ZV29"/>
<evidence type="ECO:0000313" key="1">
    <source>
        <dbReference type="EMBL" id="GGH79306.1"/>
    </source>
</evidence>
<dbReference type="InterPro" id="IPR008313">
    <property type="entry name" value="GH125"/>
</dbReference>
<dbReference type="SUPFAM" id="SSF48208">
    <property type="entry name" value="Six-hairpin glycosidases"/>
    <property type="match status" value="1"/>
</dbReference>
<dbReference type="InterPro" id="IPR012341">
    <property type="entry name" value="6hp_glycosidase-like_sf"/>
</dbReference>
<dbReference type="Pfam" id="PF06824">
    <property type="entry name" value="Glyco_hydro_125"/>
    <property type="match status" value="1"/>
</dbReference>
<gene>
    <name evidence="1" type="ORF">GCM10007096_14030</name>
</gene>
<comment type="caution">
    <text evidence="1">The sequence shown here is derived from an EMBL/GenBank/DDBJ whole genome shotgun (WGS) entry which is preliminary data.</text>
</comment>
<dbReference type="Proteomes" id="UP000656813">
    <property type="component" value="Unassembled WGS sequence"/>
</dbReference>
<dbReference type="RefSeq" id="WP_188496700.1">
    <property type="nucleotide sequence ID" value="NZ_BMFV01000008.1"/>
</dbReference>
<dbReference type="GO" id="GO:0016787">
    <property type="term" value="F:hydrolase activity"/>
    <property type="evidence" value="ECO:0007669"/>
    <property type="project" value="UniProtKB-KW"/>
</dbReference>
<dbReference type="PANTHER" id="PTHR31047">
    <property type="entry name" value="MEIOTICALLY UP-REGULATED GENE 157 PROTEIN"/>
    <property type="match status" value="1"/>
</dbReference>
<dbReference type="SMART" id="SM01149">
    <property type="entry name" value="DUF1237"/>
    <property type="match status" value="1"/>
</dbReference>
<reference evidence="1" key="1">
    <citation type="journal article" date="2014" name="Int. J. Syst. Evol. Microbiol.">
        <title>Complete genome sequence of Corynebacterium casei LMG S-19264T (=DSM 44701T), isolated from a smear-ripened cheese.</title>
        <authorList>
            <consortium name="US DOE Joint Genome Institute (JGI-PGF)"/>
            <person name="Walter F."/>
            <person name="Albersmeier A."/>
            <person name="Kalinowski J."/>
            <person name="Ruckert C."/>
        </authorList>
    </citation>
    <scope>NUCLEOTIDE SEQUENCE</scope>
    <source>
        <strain evidence="1">CGMCC 1.12777</strain>
    </source>
</reference>